<evidence type="ECO:0000313" key="2">
    <source>
        <dbReference type="EMBL" id="KAK6980952.1"/>
    </source>
</evidence>
<protein>
    <recommendedName>
        <fullName evidence="1">F-box domain-containing protein</fullName>
    </recommendedName>
</protein>
<keyword evidence="3" id="KW-1185">Reference proteome</keyword>
<reference evidence="2 3" key="1">
    <citation type="journal article" date="2024" name="J Genomics">
        <title>Draft genome sequencing and assembly of Favolaschia claudopus CIRM-BRFM 2984 isolated from oak limbs.</title>
        <authorList>
            <person name="Navarro D."/>
            <person name="Drula E."/>
            <person name="Chaduli D."/>
            <person name="Cazenave R."/>
            <person name="Ahrendt S."/>
            <person name="Wang J."/>
            <person name="Lipzen A."/>
            <person name="Daum C."/>
            <person name="Barry K."/>
            <person name="Grigoriev I.V."/>
            <person name="Favel A."/>
            <person name="Rosso M.N."/>
            <person name="Martin F."/>
        </authorList>
    </citation>
    <scope>NUCLEOTIDE SEQUENCE [LARGE SCALE GENOMIC DNA]</scope>
    <source>
        <strain evidence="2 3">CIRM-BRFM 2984</strain>
    </source>
</reference>
<dbReference type="AlphaFoldDB" id="A0AAV9ZET8"/>
<name>A0AAV9ZET8_9AGAR</name>
<dbReference type="Pfam" id="PF12937">
    <property type="entry name" value="F-box-like"/>
    <property type="match status" value="1"/>
</dbReference>
<proteinExistence type="predicted"/>
<dbReference type="InterPro" id="IPR001810">
    <property type="entry name" value="F-box_dom"/>
</dbReference>
<accession>A0AAV9ZET8</accession>
<comment type="caution">
    <text evidence="2">The sequence shown here is derived from an EMBL/GenBank/DDBJ whole genome shotgun (WGS) entry which is preliminary data.</text>
</comment>
<gene>
    <name evidence="2" type="ORF">R3P38DRAFT_3465568</name>
</gene>
<feature type="domain" description="F-box" evidence="1">
    <location>
        <begin position="85"/>
        <end position="154"/>
    </location>
</feature>
<evidence type="ECO:0000313" key="3">
    <source>
        <dbReference type="Proteomes" id="UP001362999"/>
    </source>
</evidence>
<sequence>MTNEDFIRTHLLPSASDIARIRRIIRSNFEPPPDIAQALISLDSEIARYNAEIARGLGDLPSLKQGRESLQSYHDDCLSLLSPVRRLPLEILTEIFALLETEPRAGPLGYLLDVTTSSAISMLANSPLRLLARVCSRWHTAIMTTSTLWNRVTLVAVLWTRGSLLIDRMMVGLRDILERGGQAGLCVVIETGNYPPYAPALRLLAEHSHRWTRFWFRGISVDLRALASIQGKLPRLRTYSSNVRRK</sequence>
<evidence type="ECO:0000259" key="1">
    <source>
        <dbReference type="Pfam" id="PF12937"/>
    </source>
</evidence>
<dbReference type="Proteomes" id="UP001362999">
    <property type="component" value="Unassembled WGS sequence"/>
</dbReference>
<organism evidence="2 3">
    <name type="scientific">Favolaschia claudopus</name>
    <dbReference type="NCBI Taxonomy" id="2862362"/>
    <lineage>
        <taxon>Eukaryota</taxon>
        <taxon>Fungi</taxon>
        <taxon>Dikarya</taxon>
        <taxon>Basidiomycota</taxon>
        <taxon>Agaricomycotina</taxon>
        <taxon>Agaricomycetes</taxon>
        <taxon>Agaricomycetidae</taxon>
        <taxon>Agaricales</taxon>
        <taxon>Marasmiineae</taxon>
        <taxon>Mycenaceae</taxon>
        <taxon>Favolaschia</taxon>
    </lineage>
</organism>
<dbReference type="EMBL" id="JAWWNJ010000155">
    <property type="protein sequence ID" value="KAK6980952.1"/>
    <property type="molecule type" value="Genomic_DNA"/>
</dbReference>